<name>A0ABN7W3S8_GIGMA</name>
<accession>A0ABN7W3S8</accession>
<reference evidence="1 2" key="1">
    <citation type="submission" date="2021-06" db="EMBL/GenBank/DDBJ databases">
        <authorList>
            <person name="Kallberg Y."/>
            <person name="Tangrot J."/>
            <person name="Rosling A."/>
        </authorList>
    </citation>
    <scope>NUCLEOTIDE SEQUENCE [LARGE SCALE GENOMIC DNA]</scope>
    <source>
        <strain evidence="1 2">120-4 pot B 10/14</strain>
    </source>
</reference>
<sequence length="208" mass="23961">MTDTSMHQVDPRYQMAIPNNLASRLVFSRLQTDKRSREALDNNKTQNIIFKVINKCKGCAFNMLKDRQSYIGRYLKYAIIRAIFLSEKLEKSDQLLVPFSIFENTYRGNEYVGNLEFSLEKLETFQKIRDKGVKNLVFYMDGSLKVEEESSSNMPSSTKPELLAIWVVLLVCSKESVITIVTNSLAAINISQIVELYIIKQLELNLEK</sequence>
<dbReference type="Proteomes" id="UP000789901">
    <property type="component" value="Unassembled WGS sequence"/>
</dbReference>
<keyword evidence="2" id="KW-1185">Reference proteome</keyword>
<proteinExistence type="predicted"/>
<dbReference type="EMBL" id="CAJVQB010029801">
    <property type="protein sequence ID" value="CAG8814633.1"/>
    <property type="molecule type" value="Genomic_DNA"/>
</dbReference>
<evidence type="ECO:0000313" key="2">
    <source>
        <dbReference type="Proteomes" id="UP000789901"/>
    </source>
</evidence>
<comment type="caution">
    <text evidence="1">The sequence shown here is derived from an EMBL/GenBank/DDBJ whole genome shotgun (WGS) entry which is preliminary data.</text>
</comment>
<organism evidence="1 2">
    <name type="scientific">Gigaspora margarita</name>
    <dbReference type="NCBI Taxonomy" id="4874"/>
    <lineage>
        <taxon>Eukaryota</taxon>
        <taxon>Fungi</taxon>
        <taxon>Fungi incertae sedis</taxon>
        <taxon>Mucoromycota</taxon>
        <taxon>Glomeromycotina</taxon>
        <taxon>Glomeromycetes</taxon>
        <taxon>Diversisporales</taxon>
        <taxon>Gigasporaceae</taxon>
        <taxon>Gigaspora</taxon>
    </lineage>
</organism>
<protein>
    <submittedName>
        <fullName evidence="1">43970_t:CDS:1</fullName>
    </submittedName>
</protein>
<gene>
    <name evidence="1" type="ORF">GMARGA_LOCUS26096</name>
</gene>
<evidence type="ECO:0000313" key="1">
    <source>
        <dbReference type="EMBL" id="CAG8814633.1"/>
    </source>
</evidence>
<feature type="non-terminal residue" evidence="1">
    <location>
        <position position="208"/>
    </location>
</feature>